<dbReference type="Gene3D" id="3.10.10.10">
    <property type="entry name" value="HIV Type 1 Reverse Transcriptase, subunit A, domain 1"/>
    <property type="match status" value="1"/>
</dbReference>
<name>A0AAE1G4G6_PETCI</name>
<evidence type="ECO:0000313" key="1">
    <source>
        <dbReference type="EMBL" id="KAK3885125.1"/>
    </source>
</evidence>
<evidence type="ECO:0000313" key="2">
    <source>
        <dbReference type="Proteomes" id="UP001286313"/>
    </source>
</evidence>
<gene>
    <name evidence="1" type="ORF">Pcinc_010607</name>
</gene>
<dbReference type="EMBL" id="JAWQEG010000826">
    <property type="protein sequence ID" value="KAK3885125.1"/>
    <property type="molecule type" value="Genomic_DNA"/>
</dbReference>
<protein>
    <submittedName>
        <fullName evidence="1">Uncharacterized protein</fullName>
    </submittedName>
</protein>
<accession>A0AAE1G4G6</accession>
<proteinExistence type="predicted"/>
<reference evidence="1" key="1">
    <citation type="submission" date="2023-10" db="EMBL/GenBank/DDBJ databases">
        <title>Genome assemblies of two species of porcelain crab, Petrolisthes cinctipes and Petrolisthes manimaculis (Anomura: Porcellanidae).</title>
        <authorList>
            <person name="Angst P."/>
        </authorList>
    </citation>
    <scope>NUCLEOTIDE SEQUENCE</scope>
    <source>
        <strain evidence="1">PB745_01</strain>
        <tissue evidence="1">Gill</tissue>
    </source>
</reference>
<organism evidence="1 2">
    <name type="scientific">Petrolisthes cinctipes</name>
    <name type="common">Flat porcelain crab</name>
    <dbReference type="NCBI Taxonomy" id="88211"/>
    <lineage>
        <taxon>Eukaryota</taxon>
        <taxon>Metazoa</taxon>
        <taxon>Ecdysozoa</taxon>
        <taxon>Arthropoda</taxon>
        <taxon>Crustacea</taxon>
        <taxon>Multicrustacea</taxon>
        <taxon>Malacostraca</taxon>
        <taxon>Eumalacostraca</taxon>
        <taxon>Eucarida</taxon>
        <taxon>Decapoda</taxon>
        <taxon>Pleocyemata</taxon>
        <taxon>Anomura</taxon>
        <taxon>Galatheoidea</taxon>
        <taxon>Porcellanidae</taxon>
        <taxon>Petrolisthes</taxon>
    </lineage>
</organism>
<keyword evidence="2" id="KW-1185">Reference proteome</keyword>
<comment type="caution">
    <text evidence="1">The sequence shown here is derived from an EMBL/GenBank/DDBJ whole genome shotgun (WGS) entry which is preliminary data.</text>
</comment>
<dbReference type="Proteomes" id="UP001286313">
    <property type="component" value="Unassembled WGS sequence"/>
</dbReference>
<sequence length="126" mass="13995">MIMRIHLKEDAKPFAITTLRLILLALQVSVENELESMVAQGIITPAREDPSSWCHPLVAVAKPNRGVKSIEDGMGLVLKGGFAFIYSTYYGKMLVATHYTDRTGDTPVHISTSQYDLFFGNSFGMR</sequence>
<dbReference type="AlphaFoldDB" id="A0AAE1G4G6"/>